<dbReference type="PROSITE" id="PS50931">
    <property type="entry name" value="HTH_LYSR"/>
    <property type="match status" value="1"/>
</dbReference>
<dbReference type="SUPFAM" id="SSF53850">
    <property type="entry name" value="Periplasmic binding protein-like II"/>
    <property type="match status" value="1"/>
</dbReference>
<comment type="similarity">
    <text evidence="1">Belongs to the LysR transcriptional regulatory family.</text>
</comment>
<evidence type="ECO:0000259" key="5">
    <source>
        <dbReference type="PROSITE" id="PS50931"/>
    </source>
</evidence>
<dbReference type="InterPro" id="IPR000847">
    <property type="entry name" value="LysR_HTH_N"/>
</dbReference>
<dbReference type="InterPro" id="IPR036390">
    <property type="entry name" value="WH_DNA-bd_sf"/>
</dbReference>
<proteinExistence type="inferred from homology"/>
<dbReference type="InterPro" id="IPR005119">
    <property type="entry name" value="LysR_subst-bd"/>
</dbReference>
<dbReference type="Pfam" id="PF00126">
    <property type="entry name" value="HTH_1"/>
    <property type="match status" value="1"/>
</dbReference>
<dbReference type="Proteomes" id="UP001056907">
    <property type="component" value="Chromosome"/>
</dbReference>
<dbReference type="PANTHER" id="PTHR30537:SF72">
    <property type="entry name" value="LYSR FAMILY TRANSCRIPTIONAL REGULATOR"/>
    <property type="match status" value="1"/>
</dbReference>
<evidence type="ECO:0000313" key="7">
    <source>
        <dbReference type="Proteomes" id="UP001056907"/>
    </source>
</evidence>
<organism evidence="6 7">
    <name type="scientific">Pseudomonas pergaminensis</name>
    <dbReference type="NCBI Taxonomy" id="2853159"/>
    <lineage>
        <taxon>Bacteria</taxon>
        <taxon>Pseudomonadati</taxon>
        <taxon>Pseudomonadota</taxon>
        <taxon>Gammaproteobacteria</taxon>
        <taxon>Pseudomonadales</taxon>
        <taxon>Pseudomonadaceae</taxon>
        <taxon>Pseudomonas</taxon>
    </lineage>
</organism>
<keyword evidence="2" id="KW-0805">Transcription regulation</keyword>
<dbReference type="GO" id="GO:0003677">
    <property type="term" value="F:DNA binding"/>
    <property type="evidence" value="ECO:0007669"/>
    <property type="project" value="UniProtKB-KW"/>
</dbReference>
<reference evidence="6" key="1">
    <citation type="journal article" date="2022" name="Front. Plant Sci.">
        <title>Agronomic efficiency and genome mining analysis of the wheat-biostimulant rhizospheric bacterium Pseudomonas pergaminensis sp. nov. strain 1008T.</title>
        <authorList>
            <person name="Diaz M."/>
            <person name="Bach T."/>
            <person name="Gonzalez Anta G."/>
            <person name="Agaras B."/>
            <person name="Wibberg D."/>
            <person name="Noguera F."/>
            <person name="Canciani W."/>
            <person name="Valverde C."/>
        </authorList>
    </citation>
    <scope>NUCLEOTIDE SEQUENCE</scope>
    <source>
        <strain evidence="6">1008</strain>
    </source>
</reference>
<dbReference type="SUPFAM" id="SSF46785">
    <property type="entry name" value="Winged helix' DNA-binding domain"/>
    <property type="match status" value="1"/>
</dbReference>
<sequence length="301" mass="32808">MFSSERLKGIDVFVCVADYGSFTAAAEKMNLTASAISKSIARLEKRLGARLFLRTTRRLSLTEAGVAFYRTCTGVLADLEDAELSLRAEQSEPRGRVRIDLPSVFGRVRVLPMLLPLLQAFPSLVPHISFSDGLVDPFKEGVDVVVRIGGADVWPETVEQRVLAREWHTLCASPAYLANHGVPTSEQALEQHQCITYGWVDGRISPWDFACEPGTPRRWQMTPHLVIGNGDGLMQAALAGCGIVQLPSWVVRPSLEEGKLVEVLPQLATEGAAIRLAWVKNRQALPKVSVVLEALAAGLSG</sequence>
<dbReference type="PANTHER" id="PTHR30537">
    <property type="entry name" value="HTH-TYPE TRANSCRIPTIONAL REGULATOR"/>
    <property type="match status" value="1"/>
</dbReference>
<dbReference type="CDD" id="cd08475">
    <property type="entry name" value="PBP2_CrgA_like_6"/>
    <property type="match status" value="1"/>
</dbReference>
<protein>
    <submittedName>
        <fullName evidence="6">LysR family transcriptional regulator</fullName>
    </submittedName>
</protein>
<evidence type="ECO:0000313" key="6">
    <source>
        <dbReference type="EMBL" id="USV99393.1"/>
    </source>
</evidence>
<gene>
    <name evidence="6" type="ORF">KUA23_20440</name>
</gene>
<evidence type="ECO:0000256" key="2">
    <source>
        <dbReference type="ARBA" id="ARBA00023015"/>
    </source>
</evidence>
<dbReference type="Gene3D" id="3.40.190.290">
    <property type="match status" value="1"/>
</dbReference>
<dbReference type="KEGG" id="ppeg:KUA23_20440"/>
<dbReference type="FunFam" id="1.10.10.10:FF:000001">
    <property type="entry name" value="LysR family transcriptional regulator"/>
    <property type="match status" value="1"/>
</dbReference>
<dbReference type="PRINTS" id="PR00039">
    <property type="entry name" value="HTHLYSR"/>
</dbReference>
<evidence type="ECO:0000256" key="4">
    <source>
        <dbReference type="ARBA" id="ARBA00023163"/>
    </source>
</evidence>
<name>A0ABD7TCM6_9PSED</name>
<feature type="domain" description="HTH lysR-type" evidence="5">
    <location>
        <begin position="5"/>
        <end position="62"/>
    </location>
</feature>
<dbReference type="AlphaFoldDB" id="A0ABD7TCM6"/>
<evidence type="ECO:0000256" key="1">
    <source>
        <dbReference type="ARBA" id="ARBA00009437"/>
    </source>
</evidence>
<dbReference type="Gene3D" id="1.10.10.10">
    <property type="entry name" value="Winged helix-like DNA-binding domain superfamily/Winged helix DNA-binding domain"/>
    <property type="match status" value="1"/>
</dbReference>
<evidence type="ECO:0000256" key="3">
    <source>
        <dbReference type="ARBA" id="ARBA00023125"/>
    </source>
</evidence>
<accession>A0ABD7TCM6</accession>
<keyword evidence="4" id="KW-0804">Transcription</keyword>
<dbReference type="InterPro" id="IPR036388">
    <property type="entry name" value="WH-like_DNA-bd_sf"/>
</dbReference>
<dbReference type="InterPro" id="IPR058163">
    <property type="entry name" value="LysR-type_TF_proteobact-type"/>
</dbReference>
<dbReference type="Pfam" id="PF03466">
    <property type="entry name" value="LysR_substrate"/>
    <property type="match status" value="1"/>
</dbReference>
<dbReference type="EMBL" id="CP078013">
    <property type="protein sequence ID" value="USV99393.1"/>
    <property type="molecule type" value="Genomic_DNA"/>
</dbReference>
<keyword evidence="3" id="KW-0238">DNA-binding</keyword>
<dbReference type="RefSeq" id="WP_252992745.1">
    <property type="nucleotide sequence ID" value="NZ_CP078013.2"/>
</dbReference>
<reference evidence="6" key="2">
    <citation type="submission" date="2024-04" db="EMBL/GenBank/DDBJ databases">
        <authorList>
            <person name="Diaz M."/>
            <person name="Bach T."/>
            <person name="Gonzalez Anta G."/>
            <person name="Agaras B."/>
            <person name="Wibberg D."/>
            <person name="Noguera F."/>
            <person name="Canciani W."/>
            <person name="Ybarra T."/>
            <person name="Nunez M.L."/>
            <person name="Valverde C."/>
        </authorList>
    </citation>
    <scope>NUCLEOTIDE SEQUENCE</scope>
    <source>
        <strain evidence="6">1008</strain>
    </source>
</reference>